<gene>
    <name evidence="1" type="ORF">BST63_02435</name>
</gene>
<organism evidence="1 2">
    <name type="scientific">Bradyrhizobium canariense</name>
    <dbReference type="NCBI Taxonomy" id="255045"/>
    <lineage>
        <taxon>Bacteria</taxon>
        <taxon>Pseudomonadati</taxon>
        <taxon>Pseudomonadota</taxon>
        <taxon>Alphaproteobacteria</taxon>
        <taxon>Hyphomicrobiales</taxon>
        <taxon>Nitrobacteraceae</taxon>
        <taxon>Bradyrhizobium</taxon>
    </lineage>
</organism>
<protein>
    <submittedName>
        <fullName evidence="1">Uncharacterized protein</fullName>
    </submittedName>
</protein>
<evidence type="ECO:0000313" key="2">
    <source>
        <dbReference type="Proteomes" id="UP000193884"/>
    </source>
</evidence>
<reference evidence="1 2" key="1">
    <citation type="submission" date="2017-03" db="EMBL/GenBank/DDBJ databases">
        <title>Whole genome sequences of fourteen strains of Bradyrhizobium canariense and one strain of Bradyrhizobium japonicum isolated from Lupinus (Papilionoideae: Genisteae) species in Algeria.</title>
        <authorList>
            <person name="Crovadore J."/>
            <person name="Chekireb D."/>
            <person name="Brachmann A."/>
            <person name="Chablais R."/>
            <person name="Cochard B."/>
            <person name="Lefort F."/>
        </authorList>
    </citation>
    <scope>NUCLEOTIDE SEQUENCE [LARGE SCALE GENOMIC DNA]</scope>
    <source>
        <strain evidence="1 2">UBMAN05</strain>
    </source>
</reference>
<proteinExistence type="predicted"/>
<keyword evidence="2" id="KW-1185">Reference proteome</keyword>
<name>A0ABX3XBA9_9BRAD</name>
<accession>A0ABX3XBA9</accession>
<dbReference type="Proteomes" id="UP000193884">
    <property type="component" value="Unassembled WGS sequence"/>
</dbReference>
<comment type="caution">
    <text evidence="1">The sequence shown here is derived from an EMBL/GenBank/DDBJ whole genome shotgun (WGS) entry which is preliminary data.</text>
</comment>
<evidence type="ECO:0000313" key="1">
    <source>
        <dbReference type="EMBL" id="OSJ35105.1"/>
    </source>
</evidence>
<feature type="non-terminal residue" evidence="1">
    <location>
        <position position="1"/>
    </location>
</feature>
<dbReference type="EMBL" id="NAFK01000114">
    <property type="protein sequence ID" value="OSJ35105.1"/>
    <property type="molecule type" value="Genomic_DNA"/>
</dbReference>
<sequence length="104" mass="10873">TLGSGPVEIDTVAFDEFSASSGSFSATSFGSGTTPTFGIAGGRSGAMIESETLLEECPQCGAWPMAANIQKSASAQREIQFRCPRCLAEEVGRLRRPTSPLRAA</sequence>